<evidence type="ECO:0000313" key="4">
    <source>
        <dbReference type="Proteomes" id="UP000308768"/>
    </source>
</evidence>
<protein>
    <recommendedName>
        <fullName evidence="5">MARVEL domain-containing protein</fullName>
    </recommendedName>
</protein>
<dbReference type="Proteomes" id="UP000308768">
    <property type="component" value="Unassembled WGS sequence"/>
</dbReference>
<feature type="transmembrane region" description="Helical" evidence="2">
    <location>
        <begin position="15"/>
        <end position="38"/>
    </location>
</feature>
<organism evidence="3 4">
    <name type="scientific">Cryomyces minteri</name>
    <dbReference type="NCBI Taxonomy" id="331657"/>
    <lineage>
        <taxon>Eukaryota</taxon>
        <taxon>Fungi</taxon>
        <taxon>Dikarya</taxon>
        <taxon>Ascomycota</taxon>
        <taxon>Pezizomycotina</taxon>
        <taxon>Dothideomycetes</taxon>
        <taxon>Dothideomycetes incertae sedis</taxon>
        <taxon>Cryomyces</taxon>
    </lineage>
</organism>
<keyword evidence="2" id="KW-0472">Membrane</keyword>
<name>A0A4U0WP50_9PEZI</name>
<keyword evidence="4" id="KW-1185">Reference proteome</keyword>
<evidence type="ECO:0000256" key="1">
    <source>
        <dbReference type="SAM" id="MobiDB-lite"/>
    </source>
</evidence>
<evidence type="ECO:0000256" key="2">
    <source>
        <dbReference type="SAM" id="Phobius"/>
    </source>
</evidence>
<evidence type="ECO:0008006" key="5">
    <source>
        <dbReference type="Google" id="ProtNLM"/>
    </source>
</evidence>
<dbReference type="EMBL" id="NAJN01001303">
    <property type="protein sequence ID" value="TKA64176.1"/>
    <property type="molecule type" value="Genomic_DNA"/>
</dbReference>
<feature type="transmembrane region" description="Helical" evidence="2">
    <location>
        <begin position="59"/>
        <end position="86"/>
    </location>
</feature>
<dbReference type="AlphaFoldDB" id="A0A4U0WP50"/>
<feature type="region of interest" description="Disordered" evidence="1">
    <location>
        <begin position="169"/>
        <end position="188"/>
    </location>
</feature>
<dbReference type="OrthoDB" id="5342507at2759"/>
<dbReference type="STRING" id="331657.A0A4U0WP50"/>
<gene>
    <name evidence="3" type="ORF">B0A49_05972</name>
</gene>
<keyword evidence="2" id="KW-1133">Transmembrane helix</keyword>
<sequence>MGLAAGGFLRLFQTLLYALEFCCASVILGIYSYFLAFLSRRNLSISNQSKAVEGISGAAVLYLIFAVLLTCFLGGISFFAFVAIVLDVLFVGGFIAIAVMTRNGANSCSGYVNTPLGNGPSNVGNPSLRLPCKLNTAAFAVSIIGASLFLLTALVQIALVRNHKKEKRYGPSPANNYTSGSGKARFWQRKPKTTNEAYRNDAELGIVGAGAGGLAADKHNAIRPSHDTAYTGSTVAAPSNPTYGATGNKYETPVAYDGPPVLPSVHGGYYNQPEGMGINPYGYENTTTHPTGAASNF</sequence>
<feature type="transmembrane region" description="Helical" evidence="2">
    <location>
        <begin position="137"/>
        <end position="160"/>
    </location>
</feature>
<evidence type="ECO:0000313" key="3">
    <source>
        <dbReference type="EMBL" id="TKA64176.1"/>
    </source>
</evidence>
<reference evidence="3 4" key="1">
    <citation type="submission" date="2017-03" db="EMBL/GenBank/DDBJ databases">
        <title>Genomes of endolithic fungi from Antarctica.</title>
        <authorList>
            <person name="Coleine C."/>
            <person name="Masonjones S."/>
            <person name="Stajich J.E."/>
        </authorList>
    </citation>
    <scope>NUCLEOTIDE SEQUENCE [LARGE SCALE GENOMIC DNA]</scope>
    <source>
        <strain evidence="3 4">CCFEE 5187</strain>
    </source>
</reference>
<keyword evidence="2" id="KW-0812">Transmembrane</keyword>
<proteinExistence type="predicted"/>
<accession>A0A4U0WP50</accession>
<comment type="caution">
    <text evidence="3">The sequence shown here is derived from an EMBL/GenBank/DDBJ whole genome shotgun (WGS) entry which is preliminary data.</text>
</comment>